<organism evidence="6 7">
    <name type="scientific">Anaeromyxobacter diazotrophicus</name>
    <dbReference type="NCBI Taxonomy" id="2590199"/>
    <lineage>
        <taxon>Bacteria</taxon>
        <taxon>Pseudomonadati</taxon>
        <taxon>Myxococcota</taxon>
        <taxon>Myxococcia</taxon>
        <taxon>Myxococcales</taxon>
        <taxon>Cystobacterineae</taxon>
        <taxon>Anaeromyxobacteraceae</taxon>
        <taxon>Anaeromyxobacter</taxon>
    </lineage>
</organism>
<protein>
    <submittedName>
        <fullName evidence="6">Colanic acid biosynthesis glycosyltransferase WcaL</fullName>
    </submittedName>
</protein>
<evidence type="ECO:0000256" key="2">
    <source>
        <dbReference type="ARBA" id="ARBA00022679"/>
    </source>
</evidence>
<keyword evidence="2 6" id="KW-0808">Transferase</keyword>
<evidence type="ECO:0000256" key="1">
    <source>
        <dbReference type="ARBA" id="ARBA00022676"/>
    </source>
</evidence>
<keyword evidence="1" id="KW-0328">Glycosyltransferase</keyword>
<evidence type="ECO:0000313" key="6">
    <source>
        <dbReference type="EMBL" id="GEJ56261.1"/>
    </source>
</evidence>
<dbReference type="Pfam" id="PF00534">
    <property type="entry name" value="Glycos_transf_1"/>
    <property type="match status" value="1"/>
</dbReference>
<feature type="region of interest" description="Disordered" evidence="3">
    <location>
        <begin position="412"/>
        <end position="438"/>
    </location>
</feature>
<dbReference type="Gene3D" id="3.40.50.2000">
    <property type="entry name" value="Glycogen Phosphorylase B"/>
    <property type="match status" value="2"/>
</dbReference>
<dbReference type="EMBL" id="BJTG01000002">
    <property type="protein sequence ID" value="GEJ56261.1"/>
    <property type="molecule type" value="Genomic_DNA"/>
</dbReference>
<comment type="caution">
    <text evidence="6">The sequence shown here is derived from an EMBL/GenBank/DDBJ whole genome shotgun (WGS) entry which is preliminary data.</text>
</comment>
<dbReference type="InterPro" id="IPR001296">
    <property type="entry name" value="Glyco_trans_1"/>
</dbReference>
<evidence type="ECO:0000256" key="3">
    <source>
        <dbReference type="SAM" id="MobiDB-lite"/>
    </source>
</evidence>
<feature type="domain" description="Glycosyltransferase subfamily 4-like N-terminal" evidence="5">
    <location>
        <begin position="86"/>
        <end position="213"/>
    </location>
</feature>
<reference evidence="7" key="1">
    <citation type="journal article" date="2020" name="Appl. Environ. Microbiol.">
        <title>Diazotrophic Anaeromyxobacter Isolates from Soils.</title>
        <authorList>
            <person name="Masuda Y."/>
            <person name="Yamanaka H."/>
            <person name="Xu Z.X."/>
            <person name="Shiratori Y."/>
            <person name="Aono T."/>
            <person name="Amachi S."/>
            <person name="Senoo K."/>
            <person name="Itoh H."/>
        </authorList>
    </citation>
    <scope>NUCLEOTIDE SEQUENCE [LARGE SCALE GENOMIC DNA]</scope>
    <source>
        <strain evidence="7">R267</strain>
    </source>
</reference>
<evidence type="ECO:0000313" key="7">
    <source>
        <dbReference type="Proteomes" id="UP000503640"/>
    </source>
</evidence>
<dbReference type="PANTHER" id="PTHR12526:SF510">
    <property type="entry name" value="D-INOSITOL 3-PHOSPHATE GLYCOSYLTRANSFERASE"/>
    <property type="match status" value="1"/>
</dbReference>
<name>A0A7I9VIM7_9BACT</name>
<dbReference type="GO" id="GO:0016757">
    <property type="term" value="F:glycosyltransferase activity"/>
    <property type="evidence" value="ECO:0007669"/>
    <property type="project" value="UniProtKB-KW"/>
</dbReference>
<dbReference type="RefSeq" id="WP_235969465.1">
    <property type="nucleotide sequence ID" value="NZ_BJTG01000002.1"/>
</dbReference>
<gene>
    <name evidence="6" type="ORF">AMYX_10020</name>
</gene>
<keyword evidence="7" id="KW-1185">Reference proteome</keyword>
<evidence type="ECO:0000259" key="5">
    <source>
        <dbReference type="Pfam" id="PF13439"/>
    </source>
</evidence>
<sequence>MTPSPEPSARVGYLMSWYPAVTETFILHEMLELRRLGVDLEIFPLFGAATGLRQPGAEALTERVHYHRGLSAELVLAQLHWLARRPRAYLGAWARAVAGNLRSPAFLAKALVVVPRAAVVARRMEARGVAHVHAHWATHPALAAYVVERLTGIGYSFTAHAHDLYLDRAMLEQKLAAARFVVTISRYNRALLERLYGPAAAARTVVIPCGVDPRLFPRRPPRSPDGLFRVACVAGLRDYKGHRWLVEACALLRDRGVPIRCVLVGDGPERAAVERQVAALGLGDRVALVGNQPQDRIRALLEGSDAMALPSVVTPAGMMDGIPVALMEAMAMGLPVVSTRVSGIPELVEDGRTGLLAPPQDAPALAAALERLHRDPPLARRLAEAGRARVLARFDLRENAARLRDHLLAAMGAPPRARKAPARAPQELGPAASSGAAE</sequence>
<proteinExistence type="predicted"/>
<dbReference type="AlphaFoldDB" id="A0A7I9VIM7"/>
<dbReference type="SUPFAM" id="SSF53756">
    <property type="entry name" value="UDP-Glycosyltransferase/glycogen phosphorylase"/>
    <property type="match status" value="1"/>
</dbReference>
<dbReference type="Pfam" id="PF13439">
    <property type="entry name" value="Glyco_transf_4"/>
    <property type="match status" value="1"/>
</dbReference>
<dbReference type="InterPro" id="IPR028098">
    <property type="entry name" value="Glyco_trans_4-like_N"/>
</dbReference>
<feature type="domain" description="Glycosyl transferase family 1" evidence="4">
    <location>
        <begin position="221"/>
        <end position="388"/>
    </location>
</feature>
<dbReference type="Proteomes" id="UP000503640">
    <property type="component" value="Unassembled WGS sequence"/>
</dbReference>
<accession>A0A7I9VIM7</accession>
<dbReference type="PANTHER" id="PTHR12526">
    <property type="entry name" value="GLYCOSYLTRANSFERASE"/>
    <property type="match status" value="1"/>
</dbReference>
<evidence type="ECO:0000259" key="4">
    <source>
        <dbReference type="Pfam" id="PF00534"/>
    </source>
</evidence>